<dbReference type="Proteomes" id="UP000270034">
    <property type="component" value="Chromosome"/>
</dbReference>
<organism evidence="1 2">
    <name type="scientific">Acetobacter orientalis</name>
    <dbReference type="NCBI Taxonomy" id="146474"/>
    <lineage>
        <taxon>Bacteria</taxon>
        <taxon>Pseudomonadati</taxon>
        <taxon>Pseudomonadota</taxon>
        <taxon>Alphaproteobacteria</taxon>
        <taxon>Acetobacterales</taxon>
        <taxon>Acetobacteraceae</taxon>
        <taxon>Acetobacter</taxon>
    </lineage>
</organism>
<sequence length="50" mass="5554">MVKTSCTRVARAPKTAGVVSELRNVAISYPLRRTTEHAHNPDDEAKEYPS</sequence>
<evidence type="ECO:0000313" key="1">
    <source>
        <dbReference type="EMBL" id="BBC78527.1"/>
    </source>
</evidence>
<name>A0A2Z5ZE08_9PROT</name>
<proteinExistence type="predicted"/>
<dbReference type="AlphaFoldDB" id="A0A2Z5ZE08"/>
<dbReference type="KEGG" id="aot:AcetOri_orf00282"/>
<evidence type="ECO:0000313" key="2">
    <source>
        <dbReference type="Proteomes" id="UP000270034"/>
    </source>
</evidence>
<protein>
    <submittedName>
        <fullName evidence="1">BolA family transcriptional regulator</fullName>
    </submittedName>
</protein>
<reference evidence="1 2" key="1">
    <citation type="submission" date="2018-02" db="EMBL/GenBank/DDBJ databases">
        <title>Acetobacter orientalis genome.</title>
        <authorList>
            <person name="Nakashima N."/>
            <person name="Tamura T."/>
        </authorList>
    </citation>
    <scope>NUCLEOTIDE SEQUENCE [LARGE SCALE GENOMIC DNA]</scope>
    <source>
        <strain evidence="1 2">FAN1</strain>
    </source>
</reference>
<accession>A0A2Z5ZE08</accession>
<gene>
    <name evidence="1" type="ORF">AcetOrient_orf00282</name>
</gene>
<dbReference type="EMBL" id="AP018515">
    <property type="protein sequence ID" value="BBC78527.1"/>
    <property type="molecule type" value="Genomic_DNA"/>
</dbReference>